<evidence type="ECO:0000256" key="1">
    <source>
        <dbReference type="SAM" id="Coils"/>
    </source>
</evidence>
<feature type="region of interest" description="Disordered" evidence="2">
    <location>
        <begin position="611"/>
        <end position="644"/>
    </location>
</feature>
<feature type="region of interest" description="Disordered" evidence="2">
    <location>
        <begin position="1"/>
        <end position="26"/>
    </location>
</feature>
<feature type="coiled-coil region" evidence="1">
    <location>
        <begin position="364"/>
        <end position="487"/>
    </location>
</feature>
<dbReference type="PANTHER" id="PTHR23159:SF31">
    <property type="entry name" value="CENTROSOME-ASSOCIATED PROTEIN CEP250 ISOFORM X1"/>
    <property type="match status" value="1"/>
</dbReference>
<feature type="region of interest" description="Disordered" evidence="2">
    <location>
        <begin position="725"/>
        <end position="746"/>
    </location>
</feature>
<feature type="region of interest" description="Disordered" evidence="2">
    <location>
        <begin position="1672"/>
        <end position="1705"/>
    </location>
</feature>
<feature type="coiled-coil region" evidence="1">
    <location>
        <begin position="1384"/>
        <end position="1418"/>
    </location>
</feature>
<dbReference type="PROSITE" id="PS50010">
    <property type="entry name" value="DH_2"/>
    <property type="match status" value="1"/>
</dbReference>
<keyword evidence="1" id="KW-0175">Coiled coil</keyword>
<sequence length="1705" mass="196741">MAEAGPETTDYVSDGDESVEEAPHVLKSKKMLQEVKAILQKPGNQFQHTGHPETKPLVIQPVTAAPVNSTEPLRGNALLDRMRELAQRSALTTTMSESIGSPIDSGGEEGFGMSDIEDDVENERPQSIASAEILELKKRIQELEEEKKISSELSSRRKEAIALMSFQHEKDLKKLETSLDSARQEMNRLREEADALREKADLCTSVVSQKELEVEALQTQLSKTSGELIQVRQRIDEAEDAKRSSSEEASRFRRILEGITNQCLSSPAEEESLFSGDLNAIADDLSRLIRAKDEQLLELKEKLQEKVQTACESEGGFRPRVILKGGSADRVILKGGSADRVILKGGSDCILEAKCAIPGNDQLLARKEEEYSSLKSAYDELEDELQQSNSKTADLENEMRSLQSRVERMLEEERKNKEEALEEMRYQLERRERETQEVWQERMRSEVEAVLIAEAEGSYVLELKASLAETEEERKRLVSELEEGLREKAASDEVVERMQEEGRRKDGEIQRVTALLERREEEERSANEVLRRFLDAQPGMREEMLRSEENQQRKEWMSWIANRFEELEQELKTESWKEKAEEAENVVENLRLELEELRRVHAKEVEKLQREIQQREEEADQDGWGSWGDEETQVTSSSTPQRRLSEVLEELSQMRERCDEKEMTIQTLMMEKSADQGGSLEKIQELEDKNEKLLQELEEQERRLQEGAALRVKYSKALAKLKQMKMENESLKKGDHGDGEKLRRAEEEVDALKKQVAEAQEENQRMKEEVEQLKEDLESMRHQLEAKEAEKKDLEGTITQMEDGIRQDNDERWREIDEIQREYRALQEKVASLEEQCEVLRLDCEKKEFEYQRVHSEYQVMNLKCKTIEAEMGAVRRSAESTVQELEQELGLRTAELSRQQEESRHISGINERLKREVAELGSALDSSRVVQEKMLEDVSTLRLELEATVTDKENLRSSLQTSLNQLAQGEGLKKEMEELRKEVEGLRKEVEGLTTEKSELQEQLIEIETLGLEERKQAEVVVEDLRKRVKELEEEKRNLVDDSAGMNDRLETLLKEQAEMELRRGEEFQEIGDLRCRVVQLESDLMGTESLETEMEEVKTKLTEALRELEETEQTIGDLRKECGELKSSVSALEEDKKDLVAEKTRMDEVKSELEKQLHGFEEKEKASRERELELGRQLEELREDVAANQRAWEEQKRALEESKDELNLKVNSLQEEKDRVEETVRELERKNQVLEEEKLKLTEEVRGMADQKEAVEEKHKADKEALELKMSELMSQLDSVTKEHQESLELQQQGFSGMNMYEKEMKELKESVEKEQTEKEELQNQIKTLSDYLQQYQQAETSWAAEFESLRSQLAEKASQNTALAQDLDDNIADGLALRHEVEALSTKLEEKEKVVELLTEEKNRLSEQVGVLEDANSRFFDSQEVLNAKLVKLEQLSGEVVELRKLKSVKVELERADREIHQIQGEKTRLETEVDALKNKVGEYEAKCEALAMENETLQTWLGTYKDSNVGFQSKESDLASENEALRKKVEAFERTHFDVVGLQEANHQLETSYETLKCAHESTSMEYSELLHRYDSIRMEHETISRDRERLRSENETLKAELYSLREEVQERRGENEYQELLTFVSQLQNRLKEYDDSDPPPEVGLLELPKTLLGILLNPLPLPPPKPVPPPLPPLLPPPLSSAEAMPRATNATIRKRTQV</sequence>
<dbReference type="PANTHER" id="PTHR23159">
    <property type="entry name" value="CENTROSOMAL PROTEIN 2"/>
    <property type="match status" value="1"/>
</dbReference>
<dbReference type="EMBL" id="OB660674">
    <property type="protein sequence ID" value="CAD7225843.1"/>
    <property type="molecule type" value="Genomic_DNA"/>
</dbReference>
<name>A0A7R8ZIM1_9CRUS</name>
<proteinExistence type="predicted"/>
<dbReference type="OrthoDB" id="10255522at2759"/>
<organism evidence="3">
    <name type="scientific">Cyprideis torosa</name>
    <dbReference type="NCBI Taxonomy" id="163714"/>
    <lineage>
        <taxon>Eukaryota</taxon>
        <taxon>Metazoa</taxon>
        <taxon>Ecdysozoa</taxon>
        <taxon>Arthropoda</taxon>
        <taxon>Crustacea</taxon>
        <taxon>Oligostraca</taxon>
        <taxon>Ostracoda</taxon>
        <taxon>Podocopa</taxon>
        <taxon>Podocopida</taxon>
        <taxon>Cytherocopina</taxon>
        <taxon>Cytheroidea</taxon>
        <taxon>Cytherideidae</taxon>
        <taxon>Cyprideis</taxon>
    </lineage>
</organism>
<feature type="coiled-coil region" evidence="1">
    <location>
        <begin position="126"/>
        <end position="248"/>
    </location>
</feature>
<feature type="coiled-coil region" evidence="1">
    <location>
        <begin position="1449"/>
        <end position="1539"/>
    </location>
</feature>
<reference evidence="3" key="1">
    <citation type="submission" date="2020-11" db="EMBL/GenBank/DDBJ databases">
        <authorList>
            <person name="Tran Van P."/>
        </authorList>
    </citation>
    <scope>NUCLEOTIDE SEQUENCE</scope>
</reference>
<dbReference type="InterPro" id="IPR000219">
    <property type="entry name" value="DH_dom"/>
</dbReference>
<feature type="coiled-coil region" evidence="1">
    <location>
        <begin position="282"/>
        <end position="309"/>
    </location>
</feature>
<protein>
    <submittedName>
        <fullName evidence="3">Uncharacterized protein</fullName>
    </submittedName>
</protein>
<feature type="compositionally biased region" description="Polar residues" evidence="2">
    <location>
        <begin position="633"/>
        <end position="642"/>
    </location>
</feature>
<feature type="coiled-coil region" evidence="1">
    <location>
        <begin position="970"/>
        <end position="1050"/>
    </location>
</feature>
<feature type="coiled-coil region" evidence="1">
    <location>
        <begin position="1089"/>
        <end position="1341"/>
    </location>
</feature>
<dbReference type="GO" id="GO:0005085">
    <property type="term" value="F:guanyl-nucleotide exchange factor activity"/>
    <property type="evidence" value="ECO:0007669"/>
    <property type="project" value="InterPro"/>
</dbReference>
<feature type="compositionally biased region" description="Pro residues" evidence="2">
    <location>
        <begin position="1672"/>
        <end position="1685"/>
    </location>
</feature>
<accession>A0A7R8ZIM1</accession>
<feature type="coiled-coil region" evidence="1">
    <location>
        <begin position="1585"/>
        <end position="1619"/>
    </location>
</feature>
<evidence type="ECO:0000256" key="2">
    <source>
        <dbReference type="SAM" id="MobiDB-lite"/>
    </source>
</evidence>
<evidence type="ECO:0000313" key="3">
    <source>
        <dbReference type="EMBL" id="CAD7225843.1"/>
    </source>
</evidence>
<gene>
    <name evidence="3" type="ORF">CTOB1V02_LOCUS3775</name>
</gene>
<dbReference type="Gene3D" id="1.10.287.1490">
    <property type="match status" value="3"/>
</dbReference>